<evidence type="ECO:0000313" key="1">
    <source>
        <dbReference type="EMBL" id="TFK37820.1"/>
    </source>
</evidence>
<organism evidence="1 2">
    <name type="scientific">Crucibulum laeve</name>
    <dbReference type="NCBI Taxonomy" id="68775"/>
    <lineage>
        <taxon>Eukaryota</taxon>
        <taxon>Fungi</taxon>
        <taxon>Dikarya</taxon>
        <taxon>Basidiomycota</taxon>
        <taxon>Agaricomycotina</taxon>
        <taxon>Agaricomycetes</taxon>
        <taxon>Agaricomycetidae</taxon>
        <taxon>Agaricales</taxon>
        <taxon>Agaricineae</taxon>
        <taxon>Nidulariaceae</taxon>
        <taxon>Crucibulum</taxon>
    </lineage>
</organism>
<reference evidence="1 2" key="1">
    <citation type="journal article" date="2019" name="Nat. Ecol. Evol.">
        <title>Megaphylogeny resolves global patterns of mushroom evolution.</title>
        <authorList>
            <person name="Varga T."/>
            <person name="Krizsan K."/>
            <person name="Foldi C."/>
            <person name="Dima B."/>
            <person name="Sanchez-Garcia M."/>
            <person name="Sanchez-Ramirez S."/>
            <person name="Szollosi G.J."/>
            <person name="Szarkandi J.G."/>
            <person name="Papp V."/>
            <person name="Albert L."/>
            <person name="Andreopoulos W."/>
            <person name="Angelini C."/>
            <person name="Antonin V."/>
            <person name="Barry K.W."/>
            <person name="Bougher N.L."/>
            <person name="Buchanan P."/>
            <person name="Buyck B."/>
            <person name="Bense V."/>
            <person name="Catcheside P."/>
            <person name="Chovatia M."/>
            <person name="Cooper J."/>
            <person name="Damon W."/>
            <person name="Desjardin D."/>
            <person name="Finy P."/>
            <person name="Geml J."/>
            <person name="Haridas S."/>
            <person name="Hughes K."/>
            <person name="Justo A."/>
            <person name="Karasinski D."/>
            <person name="Kautmanova I."/>
            <person name="Kiss B."/>
            <person name="Kocsube S."/>
            <person name="Kotiranta H."/>
            <person name="LaButti K.M."/>
            <person name="Lechner B.E."/>
            <person name="Liimatainen K."/>
            <person name="Lipzen A."/>
            <person name="Lukacs Z."/>
            <person name="Mihaltcheva S."/>
            <person name="Morgado L.N."/>
            <person name="Niskanen T."/>
            <person name="Noordeloos M.E."/>
            <person name="Ohm R.A."/>
            <person name="Ortiz-Santana B."/>
            <person name="Ovrebo C."/>
            <person name="Racz N."/>
            <person name="Riley R."/>
            <person name="Savchenko A."/>
            <person name="Shiryaev A."/>
            <person name="Soop K."/>
            <person name="Spirin V."/>
            <person name="Szebenyi C."/>
            <person name="Tomsovsky M."/>
            <person name="Tulloss R.E."/>
            <person name="Uehling J."/>
            <person name="Grigoriev I.V."/>
            <person name="Vagvolgyi C."/>
            <person name="Papp T."/>
            <person name="Martin F.M."/>
            <person name="Miettinen O."/>
            <person name="Hibbett D.S."/>
            <person name="Nagy L.G."/>
        </authorList>
    </citation>
    <scope>NUCLEOTIDE SEQUENCE [LARGE SCALE GENOMIC DNA]</scope>
    <source>
        <strain evidence="1 2">CBS 166.37</strain>
    </source>
</reference>
<dbReference type="EMBL" id="ML213606">
    <property type="protein sequence ID" value="TFK37820.1"/>
    <property type="molecule type" value="Genomic_DNA"/>
</dbReference>
<sequence>MLSSTIRSRLRREVEELLPSRMLISFSRNISVQSHARNTGTQLPICRCKYVRTFSSTVSRRAGTLEGITVTERIRSIAIIAHSTCVYLLSMAIHETDICLQSITQK</sequence>
<evidence type="ECO:0000313" key="2">
    <source>
        <dbReference type="Proteomes" id="UP000308652"/>
    </source>
</evidence>
<protein>
    <submittedName>
        <fullName evidence="1">Uncharacterized protein</fullName>
    </submittedName>
</protein>
<keyword evidence="2" id="KW-1185">Reference proteome</keyword>
<dbReference type="Proteomes" id="UP000308652">
    <property type="component" value="Unassembled WGS sequence"/>
</dbReference>
<dbReference type="AlphaFoldDB" id="A0A5C3LY09"/>
<name>A0A5C3LY09_9AGAR</name>
<proteinExistence type="predicted"/>
<accession>A0A5C3LY09</accession>
<gene>
    <name evidence="1" type="ORF">BDQ12DRAFT_684719</name>
</gene>